<evidence type="ECO:0000313" key="2">
    <source>
        <dbReference type="Proteomes" id="UP000772434"/>
    </source>
</evidence>
<organism evidence="1 2">
    <name type="scientific">Rhodocollybia butyracea</name>
    <dbReference type="NCBI Taxonomy" id="206335"/>
    <lineage>
        <taxon>Eukaryota</taxon>
        <taxon>Fungi</taxon>
        <taxon>Dikarya</taxon>
        <taxon>Basidiomycota</taxon>
        <taxon>Agaricomycotina</taxon>
        <taxon>Agaricomycetes</taxon>
        <taxon>Agaricomycetidae</taxon>
        <taxon>Agaricales</taxon>
        <taxon>Marasmiineae</taxon>
        <taxon>Omphalotaceae</taxon>
        <taxon>Rhodocollybia</taxon>
    </lineage>
</organism>
<dbReference type="AlphaFoldDB" id="A0A9P5U9Q5"/>
<dbReference type="EMBL" id="JADNRY010000025">
    <property type="protein sequence ID" value="KAF9072225.1"/>
    <property type="molecule type" value="Genomic_DNA"/>
</dbReference>
<evidence type="ECO:0000313" key="1">
    <source>
        <dbReference type="EMBL" id="KAF9072225.1"/>
    </source>
</evidence>
<dbReference type="OrthoDB" id="10254720at2759"/>
<name>A0A9P5U9Q5_9AGAR</name>
<proteinExistence type="predicted"/>
<sequence length="106" mass="11746">MEASALFHHARAPAGPHFTHKLFIRSPIVSQSKDVDHFAEHTRAGGKGVQSLRAIFGHVTEAGICQYLQSCSKVSSSLSLVRHTPWPFFTVIRHSSSTSQRAHDNR</sequence>
<dbReference type="Proteomes" id="UP000772434">
    <property type="component" value="Unassembled WGS sequence"/>
</dbReference>
<gene>
    <name evidence="1" type="ORF">BDP27DRAFT_424498</name>
</gene>
<accession>A0A9P5U9Q5</accession>
<protein>
    <submittedName>
        <fullName evidence="1">Uncharacterized protein</fullName>
    </submittedName>
</protein>
<keyword evidence="2" id="KW-1185">Reference proteome</keyword>
<reference evidence="1" key="1">
    <citation type="submission" date="2020-11" db="EMBL/GenBank/DDBJ databases">
        <authorList>
            <consortium name="DOE Joint Genome Institute"/>
            <person name="Ahrendt S."/>
            <person name="Riley R."/>
            <person name="Andreopoulos W."/>
            <person name="Labutti K."/>
            <person name="Pangilinan J."/>
            <person name="Ruiz-Duenas F.J."/>
            <person name="Barrasa J.M."/>
            <person name="Sanchez-Garcia M."/>
            <person name="Camarero S."/>
            <person name="Miyauchi S."/>
            <person name="Serrano A."/>
            <person name="Linde D."/>
            <person name="Babiker R."/>
            <person name="Drula E."/>
            <person name="Ayuso-Fernandez I."/>
            <person name="Pacheco R."/>
            <person name="Padilla G."/>
            <person name="Ferreira P."/>
            <person name="Barriuso J."/>
            <person name="Kellner H."/>
            <person name="Castanera R."/>
            <person name="Alfaro M."/>
            <person name="Ramirez L."/>
            <person name="Pisabarro A.G."/>
            <person name="Kuo A."/>
            <person name="Tritt A."/>
            <person name="Lipzen A."/>
            <person name="He G."/>
            <person name="Yan M."/>
            <person name="Ng V."/>
            <person name="Cullen D."/>
            <person name="Martin F."/>
            <person name="Rosso M.-N."/>
            <person name="Henrissat B."/>
            <person name="Hibbett D."/>
            <person name="Martinez A.T."/>
            <person name="Grigoriev I.V."/>
        </authorList>
    </citation>
    <scope>NUCLEOTIDE SEQUENCE</scope>
    <source>
        <strain evidence="1">AH 40177</strain>
    </source>
</reference>
<comment type="caution">
    <text evidence="1">The sequence shown here is derived from an EMBL/GenBank/DDBJ whole genome shotgun (WGS) entry which is preliminary data.</text>
</comment>